<proteinExistence type="predicted"/>
<comment type="caution">
    <text evidence="1">The sequence shown here is derived from an EMBL/GenBank/DDBJ whole genome shotgun (WGS) entry which is preliminary data.</text>
</comment>
<evidence type="ECO:0000313" key="2">
    <source>
        <dbReference type="Proteomes" id="UP000805193"/>
    </source>
</evidence>
<protein>
    <submittedName>
        <fullName evidence="1">Uncharacterized protein</fullName>
    </submittedName>
</protein>
<accession>A0AC60Q824</accession>
<dbReference type="EMBL" id="JABSTQ010009445">
    <property type="protein sequence ID" value="KAG0429113.1"/>
    <property type="molecule type" value="Genomic_DNA"/>
</dbReference>
<organism evidence="1 2">
    <name type="scientific">Ixodes persulcatus</name>
    <name type="common">Taiga tick</name>
    <dbReference type="NCBI Taxonomy" id="34615"/>
    <lineage>
        <taxon>Eukaryota</taxon>
        <taxon>Metazoa</taxon>
        <taxon>Ecdysozoa</taxon>
        <taxon>Arthropoda</taxon>
        <taxon>Chelicerata</taxon>
        <taxon>Arachnida</taxon>
        <taxon>Acari</taxon>
        <taxon>Parasitiformes</taxon>
        <taxon>Ixodida</taxon>
        <taxon>Ixodoidea</taxon>
        <taxon>Ixodidae</taxon>
        <taxon>Ixodinae</taxon>
        <taxon>Ixodes</taxon>
    </lineage>
</organism>
<evidence type="ECO:0000313" key="1">
    <source>
        <dbReference type="EMBL" id="KAG0429113.1"/>
    </source>
</evidence>
<dbReference type="Proteomes" id="UP000805193">
    <property type="component" value="Unassembled WGS sequence"/>
</dbReference>
<keyword evidence="2" id="KW-1185">Reference proteome</keyword>
<name>A0AC60Q824_IXOPE</name>
<reference evidence="1 2" key="1">
    <citation type="journal article" date="2020" name="Cell">
        <title>Large-Scale Comparative Analyses of Tick Genomes Elucidate Their Genetic Diversity and Vector Capacities.</title>
        <authorList>
            <consortium name="Tick Genome and Microbiome Consortium (TIGMIC)"/>
            <person name="Jia N."/>
            <person name="Wang J."/>
            <person name="Shi W."/>
            <person name="Du L."/>
            <person name="Sun Y."/>
            <person name="Zhan W."/>
            <person name="Jiang J.F."/>
            <person name="Wang Q."/>
            <person name="Zhang B."/>
            <person name="Ji P."/>
            <person name="Bell-Sakyi L."/>
            <person name="Cui X.M."/>
            <person name="Yuan T.T."/>
            <person name="Jiang B.G."/>
            <person name="Yang W.F."/>
            <person name="Lam T.T."/>
            <person name="Chang Q.C."/>
            <person name="Ding S.J."/>
            <person name="Wang X.J."/>
            <person name="Zhu J.G."/>
            <person name="Ruan X.D."/>
            <person name="Zhao L."/>
            <person name="Wei J.T."/>
            <person name="Ye R.Z."/>
            <person name="Que T.C."/>
            <person name="Du C.H."/>
            <person name="Zhou Y.H."/>
            <person name="Cheng J.X."/>
            <person name="Dai P.F."/>
            <person name="Guo W.B."/>
            <person name="Han X.H."/>
            <person name="Huang E.J."/>
            <person name="Li L.F."/>
            <person name="Wei W."/>
            <person name="Gao Y.C."/>
            <person name="Liu J.Z."/>
            <person name="Shao H.Z."/>
            <person name="Wang X."/>
            <person name="Wang C.C."/>
            <person name="Yang T.C."/>
            <person name="Huo Q.B."/>
            <person name="Li W."/>
            <person name="Chen H.Y."/>
            <person name="Chen S.E."/>
            <person name="Zhou L.G."/>
            <person name="Ni X.B."/>
            <person name="Tian J.H."/>
            <person name="Sheng Y."/>
            <person name="Liu T."/>
            <person name="Pan Y.S."/>
            <person name="Xia L.Y."/>
            <person name="Li J."/>
            <person name="Zhao F."/>
            <person name="Cao W.C."/>
        </authorList>
    </citation>
    <scope>NUCLEOTIDE SEQUENCE [LARGE SCALE GENOMIC DNA]</scope>
    <source>
        <strain evidence="1">Iper-2018</strain>
    </source>
</reference>
<sequence>MSGVSVGSGGGGGGVFGGERWTFSIDAQLTRLVVRLRLFVLPRLRPRGVRLLPRLSYLLALAGGFLLGGFLLRLLLRFQCPAFFWLGPQSVYRCWQSLFPVVWSPSHRHLGMQAWSGARAGDVQRAHAWVPGVGQTSSRCPSFMHVVHTCSSGCQQGMEMSTSLVAAMAEPLPPDNEELASVSGSIADDNEVDSPWSKHPFTIYEDIPGFLGNSRHHCAVSRTLREEPQFQKPMTGNPVSGGRVLNLTADHSAFN</sequence>
<gene>
    <name evidence="1" type="ORF">HPB47_023955</name>
</gene>